<dbReference type="PANTHER" id="PTHR12219:SF8">
    <property type="entry name" value="NADH DEHYDROGENASE [UBIQUINONE] IRON-SULFUR PROTEIN 4, MITOCHONDRIAL"/>
    <property type="match status" value="1"/>
</dbReference>
<dbReference type="InterPro" id="IPR038532">
    <property type="entry name" value="NDUFS4-like_sf"/>
</dbReference>
<dbReference type="Pfam" id="PF04800">
    <property type="entry name" value="NDUS4"/>
    <property type="match status" value="1"/>
</dbReference>
<accession>A0ABP3Q4N0</accession>
<reference evidence="9" key="1">
    <citation type="journal article" date="2019" name="Int. J. Syst. Evol. Microbiol.">
        <title>The Global Catalogue of Microorganisms (GCM) 10K type strain sequencing project: providing services to taxonomists for standard genome sequencing and annotation.</title>
        <authorList>
            <consortium name="The Broad Institute Genomics Platform"/>
            <consortium name="The Broad Institute Genome Sequencing Center for Infectious Disease"/>
            <person name="Wu L."/>
            <person name="Ma J."/>
        </authorList>
    </citation>
    <scope>NUCLEOTIDE SEQUENCE [LARGE SCALE GENOMIC DNA]</scope>
    <source>
        <strain evidence="9">JCM 9933</strain>
    </source>
</reference>
<dbReference type="PANTHER" id="PTHR12219">
    <property type="entry name" value="NADH-UBIQUINONE OXIDOREDUCTASE"/>
    <property type="match status" value="1"/>
</dbReference>
<keyword evidence="6" id="KW-0472">Membrane</keyword>
<keyword evidence="2" id="KW-0813">Transport</keyword>
<name>A0ABP3Q4N0_9PROT</name>
<dbReference type="Gene3D" id="3.30.160.190">
    <property type="entry name" value="atu1810 like domain"/>
    <property type="match status" value="1"/>
</dbReference>
<gene>
    <name evidence="8" type="ORF">GCM10009416_17650</name>
</gene>
<proteinExistence type="predicted"/>
<dbReference type="InterPro" id="IPR006885">
    <property type="entry name" value="NADH_UbQ_FeS_4_mit-like"/>
</dbReference>
<feature type="region of interest" description="Disordered" evidence="7">
    <location>
        <begin position="1"/>
        <end position="23"/>
    </location>
</feature>
<keyword evidence="5" id="KW-0249">Electron transport</keyword>
<sequence>MNADRPPARIFVPPRSTMTSGKGRARGWVLEFVPAERQQPDPLMGWVGSGDTDNQVRLHFDSREEAVAYAEANGIAYEVEQPKPVVFRPKSYAENFRYGRTENWTH</sequence>
<organism evidence="8 9">
    <name type="scientific">Craurococcus roseus</name>
    <dbReference type="NCBI Taxonomy" id="77585"/>
    <lineage>
        <taxon>Bacteria</taxon>
        <taxon>Pseudomonadati</taxon>
        <taxon>Pseudomonadota</taxon>
        <taxon>Alphaproteobacteria</taxon>
        <taxon>Acetobacterales</taxon>
        <taxon>Acetobacteraceae</taxon>
        <taxon>Craurococcus</taxon>
    </lineage>
</organism>
<evidence type="ECO:0000256" key="5">
    <source>
        <dbReference type="ARBA" id="ARBA00022982"/>
    </source>
</evidence>
<evidence type="ECO:0000256" key="6">
    <source>
        <dbReference type="ARBA" id="ARBA00023136"/>
    </source>
</evidence>
<evidence type="ECO:0000256" key="4">
    <source>
        <dbReference type="ARBA" id="ARBA00022946"/>
    </source>
</evidence>
<dbReference type="EMBL" id="BAAAFZ010000019">
    <property type="protein sequence ID" value="GAA0579711.1"/>
    <property type="molecule type" value="Genomic_DNA"/>
</dbReference>
<keyword evidence="4" id="KW-0809">Transit peptide</keyword>
<evidence type="ECO:0000313" key="8">
    <source>
        <dbReference type="EMBL" id="GAA0579711.1"/>
    </source>
</evidence>
<evidence type="ECO:0000313" key="9">
    <source>
        <dbReference type="Proteomes" id="UP001501588"/>
    </source>
</evidence>
<dbReference type="Proteomes" id="UP001501588">
    <property type="component" value="Unassembled WGS sequence"/>
</dbReference>
<dbReference type="RefSeq" id="WP_343894868.1">
    <property type="nucleotide sequence ID" value="NZ_BAAAFZ010000019.1"/>
</dbReference>
<keyword evidence="9" id="KW-1185">Reference proteome</keyword>
<comment type="caution">
    <text evidence="8">The sequence shown here is derived from an EMBL/GenBank/DDBJ whole genome shotgun (WGS) entry which is preliminary data.</text>
</comment>
<evidence type="ECO:0000256" key="3">
    <source>
        <dbReference type="ARBA" id="ARBA00022660"/>
    </source>
</evidence>
<comment type="subcellular location">
    <subcellularLocation>
        <location evidence="1">Membrane</location>
    </subcellularLocation>
</comment>
<evidence type="ECO:0000256" key="1">
    <source>
        <dbReference type="ARBA" id="ARBA00004370"/>
    </source>
</evidence>
<evidence type="ECO:0000256" key="7">
    <source>
        <dbReference type="SAM" id="MobiDB-lite"/>
    </source>
</evidence>
<keyword evidence="3" id="KW-0679">Respiratory chain</keyword>
<protein>
    <submittedName>
        <fullName evidence="8">ETC complex I subunit</fullName>
    </submittedName>
</protein>
<evidence type="ECO:0000256" key="2">
    <source>
        <dbReference type="ARBA" id="ARBA00022448"/>
    </source>
</evidence>